<accession>A0A5D3AY47</accession>
<feature type="compositionally biased region" description="Acidic residues" evidence="1">
    <location>
        <begin position="334"/>
        <end position="343"/>
    </location>
</feature>
<feature type="region of interest" description="Disordered" evidence="1">
    <location>
        <begin position="384"/>
        <end position="744"/>
    </location>
</feature>
<feature type="compositionally biased region" description="Basic and acidic residues" evidence="1">
    <location>
        <begin position="459"/>
        <end position="470"/>
    </location>
</feature>
<feature type="region of interest" description="Disordered" evidence="1">
    <location>
        <begin position="41"/>
        <end position="85"/>
    </location>
</feature>
<evidence type="ECO:0000313" key="3">
    <source>
        <dbReference type="Proteomes" id="UP000322245"/>
    </source>
</evidence>
<dbReference type="AlphaFoldDB" id="A0A5D3AY47"/>
<feature type="region of interest" description="Disordered" evidence="1">
    <location>
        <begin position="210"/>
        <end position="304"/>
    </location>
</feature>
<feature type="compositionally biased region" description="Low complexity" evidence="1">
    <location>
        <begin position="641"/>
        <end position="653"/>
    </location>
</feature>
<feature type="compositionally biased region" description="Basic and acidic residues" evidence="1">
    <location>
        <begin position="324"/>
        <end position="333"/>
    </location>
</feature>
<feature type="region of interest" description="Disordered" evidence="1">
    <location>
        <begin position="805"/>
        <end position="830"/>
    </location>
</feature>
<feature type="compositionally biased region" description="Basic residues" evidence="1">
    <location>
        <begin position="681"/>
        <end position="692"/>
    </location>
</feature>
<feature type="compositionally biased region" description="Basic and acidic residues" evidence="1">
    <location>
        <begin position="522"/>
        <end position="559"/>
    </location>
</feature>
<feature type="compositionally biased region" description="Low complexity" evidence="1">
    <location>
        <begin position="722"/>
        <end position="742"/>
    </location>
</feature>
<evidence type="ECO:0000313" key="2">
    <source>
        <dbReference type="EMBL" id="TYJ55010.1"/>
    </source>
</evidence>
<comment type="caution">
    <text evidence="2">The sequence shown here is derived from an EMBL/GenBank/DDBJ whole genome shotgun (WGS) entry which is preliminary data.</text>
</comment>
<feature type="compositionally biased region" description="Low complexity" evidence="1">
    <location>
        <begin position="227"/>
        <end position="240"/>
    </location>
</feature>
<feature type="compositionally biased region" description="Polar residues" evidence="1">
    <location>
        <begin position="214"/>
        <end position="226"/>
    </location>
</feature>
<evidence type="ECO:0000256" key="1">
    <source>
        <dbReference type="SAM" id="MobiDB-lite"/>
    </source>
</evidence>
<sequence length="1019" mass="109243">MSDDDDRDTRNHTILNALLRQAYHNGYSAGVSALAAHQAIDPPSASSSSSTPPAPAPVAPQSAMTKDLPRRYAPDSCSPGYPAELPPAGIRPTLIMTVLAGGSLWFALRTRRRVKGLEKKIRYLSSEHHTQSMENSIQEVQGAGSGSLGGGGTRGILVKSPAKIGGAALSDAGVSPKSVGQGLWSFWSGQQRSEEACLFAHLPAIILADRQPSQDKTPSAPFTSLKSSTAPLNSPSSSSSFQIDETGNHINTTTPADINRHHQPAPTHRPTTQPDTATAADENRGNERDQFEINPASIPPAANKQGREHIYAMGDIHKAMAELRAQHRSKSESEIEAENEDGDGIAKSPSPGSRHESVTTSKRQLARDINAARIEVEGEQAVGGTGTLKCTLNGDGGDGSRPLSSSATTPTIPPTTKTSTKTTTRAEAKTGDEKPLRKVLEDSTRASDSRLLSAAQEQEEQRKKMEDTKADLPSPRRPLQPPKEKEDDHLFSVGDIHAAIQELSGRHASSPSSSSATTEAEAEAKRSVKKDDDSAKDGVKKKTGKGKKDTEKIMGKETEGGDGNLRPVQPTATATGTDAATADDAPRPSSTAIPSSSNKSEPEEPVTRASLARMYKSSPVEGSVAETSSERKSLSESTIDTTTSSLSPNTNPLAHGESTTEGAGASDLTVEQENAGMELKMKKKEKRERKKKEREELEAKQKEMSDAEQEARVVQDDTKGDSGASSSASSPPHADASESPSSVLDRLNKAIVEATRSFGGNDKMAQKQAAAGPKKCSTEIETLRINPNSNERWFFLLNSTNFTPSPPSYSAPSSPASTPPHPSVNTAGSAYRPDLGSSSYSYSLYSSVSHRLGHLTSAAYTFRLPNYPTPSSSSLSFSQVSENGSSGTEAPVYGMPGEELLSVFRRRSETDLGREVFQRVPWRGIKGEAALFSGMSYEVGEGAGTGTWHKRTWVDEVSTWIVPTVIRPSQDGRRALVYLDRQWREARAVQELKSLPGRVDREEADGEDRRGVWLWVVDV</sequence>
<feature type="compositionally biased region" description="Low complexity" evidence="1">
    <location>
        <begin position="42"/>
        <end position="51"/>
    </location>
</feature>
<dbReference type="EMBL" id="NIDF01000048">
    <property type="protein sequence ID" value="TYJ55010.1"/>
    <property type="molecule type" value="Genomic_DNA"/>
</dbReference>
<dbReference type="Proteomes" id="UP000322245">
    <property type="component" value="Unassembled WGS sequence"/>
</dbReference>
<organism evidence="2 3">
    <name type="scientific">Cryptococcus floricola</name>
    <dbReference type="NCBI Taxonomy" id="2591691"/>
    <lineage>
        <taxon>Eukaryota</taxon>
        <taxon>Fungi</taxon>
        <taxon>Dikarya</taxon>
        <taxon>Basidiomycota</taxon>
        <taxon>Agaricomycotina</taxon>
        <taxon>Tremellomycetes</taxon>
        <taxon>Tremellales</taxon>
        <taxon>Cryptococcaceae</taxon>
        <taxon>Cryptococcus</taxon>
    </lineage>
</organism>
<feature type="compositionally biased region" description="Basic and acidic residues" evidence="1">
    <location>
        <begin position="693"/>
        <end position="720"/>
    </location>
</feature>
<reference evidence="2 3" key="1">
    <citation type="submission" date="2017-05" db="EMBL/GenBank/DDBJ databases">
        <title>The Genome Sequence of Tsuchiyaea wingfieldii DSM 27421.</title>
        <authorList>
            <person name="Cuomo C."/>
            <person name="Passer A."/>
            <person name="Billmyre B."/>
            <person name="Heitman J."/>
        </authorList>
    </citation>
    <scope>NUCLEOTIDE SEQUENCE [LARGE SCALE GENOMIC DNA]</scope>
    <source>
        <strain evidence="2 3">DSM 27421</strain>
    </source>
</reference>
<feature type="compositionally biased region" description="Low complexity" evidence="1">
    <location>
        <begin position="571"/>
        <end position="583"/>
    </location>
</feature>
<feature type="region of interest" description="Disordered" evidence="1">
    <location>
        <begin position="324"/>
        <end position="365"/>
    </location>
</feature>
<name>A0A5D3AY47_9TREE</name>
<proteinExistence type="predicted"/>
<feature type="compositionally biased region" description="Basic and acidic residues" evidence="1">
    <location>
        <begin position="281"/>
        <end position="291"/>
    </location>
</feature>
<feature type="compositionally biased region" description="Basic and acidic residues" evidence="1">
    <location>
        <begin position="424"/>
        <end position="448"/>
    </location>
</feature>
<feature type="region of interest" description="Disordered" evidence="1">
    <location>
        <begin position="873"/>
        <end position="894"/>
    </location>
</feature>
<keyword evidence="3" id="KW-1185">Reference proteome</keyword>
<gene>
    <name evidence="2" type="ORF">B9479_004321</name>
</gene>
<feature type="compositionally biased region" description="Low complexity" evidence="1">
    <location>
        <begin position="508"/>
        <end position="519"/>
    </location>
</feature>
<feature type="compositionally biased region" description="Low complexity" evidence="1">
    <location>
        <begin position="405"/>
        <end position="423"/>
    </location>
</feature>
<feature type="compositionally biased region" description="Polar residues" evidence="1">
    <location>
        <begin position="241"/>
        <end position="256"/>
    </location>
</feature>
<feature type="compositionally biased region" description="Low complexity" evidence="1">
    <location>
        <begin position="270"/>
        <end position="280"/>
    </location>
</feature>
<protein>
    <submittedName>
        <fullName evidence="2">Uncharacterized protein</fullName>
    </submittedName>
</protein>